<evidence type="ECO:0000313" key="4">
    <source>
        <dbReference type="Proteomes" id="UP000285970"/>
    </source>
</evidence>
<evidence type="ECO:0000313" key="3">
    <source>
        <dbReference type="EMBL" id="RWR20990.1"/>
    </source>
</evidence>
<feature type="compositionally biased region" description="Low complexity" evidence="1">
    <location>
        <begin position="451"/>
        <end position="461"/>
    </location>
</feature>
<feature type="region of interest" description="Disordered" evidence="1">
    <location>
        <begin position="443"/>
        <end position="469"/>
    </location>
</feature>
<comment type="caution">
    <text evidence="3">The sequence shown here is derived from an EMBL/GenBank/DDBJ whole genome shotgun (WGS) entry which is preliminary data.</text>
</comment>
<keyword evidence="2" id="KW-1133">Transmembrane helix</keyword>
<dbReference type="Proteomes" id="UP000285970">
    <property type="component" value="Unassembled WGS sequence"/>
</dbReference>
<feature type="transmembrane region" description="Helical" evidence="2">
    <location>
        <begin position="485"/>
        <end position="506"/>
    </location>
</feature>
<dbReference type="EMBL" id="RBZY01000012">
    <property type="protein sequence ID" value="RWR20990.1"/>
    <property type="molecule type" value="Genomic_DNA"/>
</dbReference>
<name>A0A3S3N023_9MICO</name>
<keyword evidence="2" id="KW-0812">Transmembrane</keyword>
<keyword evidence="2" id="KW-0472">Membrane</keyword>
<reference evidence="3 4" key="1">
    <citation type="journal article" date="2018" name="Front. Microbiol.">
        <title>Novel Insights Into Bacterial Dimethylsulfoniopropionate Catabolism in the East China Sea.</title>
        <authorList>
            <person name="Liu J."/>
            <person name="Liu J."/>
            <person name="Zhang S.H."/>
            <person name="Liang J."/>
            <person name="Lin H."/>
            <person name="Song D."/>
            <person name="Yang G.P."/>
            <person name="Todd J.D."/>
            <person name="Zhang X.H."/>
        </authorList>
    </citation>
    <scope>NUCLEOTIDE SEQUENCE [LARGE SCALE GENOMIC DNA]</scope>
    <source>
        <strain evidence="3 4">ZYFD042</strain>
    </source>
</reference>
<proteinExistence type="predicted"/>
<evidence type="ECO:0000256" key="2">
    <source>
        <dbReference type="SAM" id="Phobius"/>
    </source>
</evidence>
<organism evidence="3 4">
    <name type="scientific">Microbacterium enclense</name>
    <dbReference type="NCBI Taxonomy" id="993073"/>
    <lineage>
        <taxon>Bacteria</taxon>
        <taxon>Bacillati</taxon>
        <taxon>Actinomycetota</taxon>
        <taxon>Actinomycetes</taxon>
        <taxon>Micrococcales</taxon>
        <taxon>Microbacteriaceae</taxon>
        <taxon>Microbacterium</taxon>
    </lineage>
</organism>
<accession>A0A3S3N023</accession>
<evidence type="ECO:0000256" key="1">
    <source>
        <dbReference type="SAM" id="MobiDB-lite"/>
    </source>
</evidence>
<gene>
    <name evidence="3" type="ORF">D8Y23_04765</name>
</gene>
<protein>
    <submittedName>
        <fullName evidence="3">Uncharacterized protein</fullName>
    </submittedName>
</protein>
<sequence length="514" mass="53605">MIESPRPKGHSMHHPPPRRRRLALAAFAFTLAAAGLVVGPTLVASPAEAADRGSGFGTWAPLSLTGWHGSMRVGDVHTYCIHPGLPVATGPTTDLGVRTDVNGLSPQQLVSINHLVTTYGQTDDPVQAAAVGWAVKIIVDRDTSLHAWGYEGDSVREGIDYILRRASPENSVAVQDRTERYLAEAAEIRVPRVGGAITLTTDPSDPTRGTITADVDPDATGGLHLDGAVFADSGSADRAAVAPGVAYPILASPPANTDGRPYTVRARGAFTVRSAAIRYFSTPGQQESAGPAEPTRFDLTAEDAAARPVRFSPRIRTDARLEDGRFVDAVTFSSGEGVWPRSADGTFVRLRARADVYRTGTFPAESATIPDGLEPIARLELTTDPVTGAGTYTAATDPLPGPGVYTAVWRIERADQDAATVPHLPGRFSWVERFASPAQTEQLVAPPPTSAPAATPTVTPTVAPPPAEKPATAALATTGASTAGLATGGGIAAVTMAAGVAAIVLARRRPRARA</sequence>
<dbReference type="AlphaFoldDB" id="A0A3S3N023"/>